<evidence type="ECO:0000313" key="4">
    <source>
        <dbReference type="Proteomes" id="UP001623384"/>
    </source>
</evidence>
<evidence type="ECO:0000313" key="3">
    <source>
        <dbReference type="EMBL" id="WXK94616.1"/>
    </source>
</evidence>
<dbReference type="Gene3D" id="3.40.50.450">
    <property type="match status" value="1"/>
</dbReference>
<feature type="domain" description="Smf/DprA SLOG" evidence="2">
    <location>
        <begin position="100"/>
        <end position="313"/>
    </location>
</feature>
<name>A0ABZ2RA18_9MICC</name>
<dbReference type="InterPro" id="IPR057666">
    <property type="entry name" value="DrpA_SLOG"/>
</dbReference>
<dbReference type="NCBIfam" id="TIGR00732">
    <property type="entry name" value="dprA"/>
    <property type="match status" value="1"/>
</dbReference>
<dbReference type="SUPFAM" id="SSF102405">
    <property type="entry name" value="MCP/YpsA-like"/>
    <property type="match status" value="1"/>
</dbReference>
<reference evidence="3 4" key="1">
    <citation type="submission" date="2024-03" db="EMBL/GenBank/DDBJ databases">
        <title>Rhodococcus navarretei sp. nov. and Pseudarthrobacter quantumdoti sp. nov., two new species with the ability to biosynthesize Quantum Dots isolated from soil samples at Union Glacier, Antarctica.</title>
        <authorList>
            <person name="Vargas M."/>
        </authorList>
    </citation>
    <scope>NUCLEOTIDE SEQUENCE [LARGE SCALE GENOMIC DNA]</scope>
    <source>
        <strain evidence="3 4">RC-2-3</strain>
    </source>
</reference>
<sequence length="396" mass="40859">MHLDIERRSRAALSRLMEPQDAAGLALVQVAGAVDALRIATGQLPAGPELEQEITALLSGDGSTTGWAGMAASLKRWQPRIPDLAPERDLATMARLGGRLIIPSDELWPSQLADLGIQEPICLWWRGQEQQLPGAATSIALVGSRDSTSYGAAVTGDLAYSLAQRGFTVVSGGAYGIDAHAHRAALAGATGTVPTIAVMAGGVDRFYPSGNEDLLRAVCNQGAVLAEVPPGSAPTRYRFLQRNRIIAALSGVTVVVEARWRSGALNTAHHAETLGRAVGAVPGSVHSANSAGCHRLLRDGGAVCVTDAAEIAELAGPSGSALPDPRQGAAAVQDGLTLEDLILLDALPLRSTTSVEKLSVVAGLGQESVRAGLGRLGLLGLAVSERGGWKRGKATG</sequence>
<gene>
    <name evidence="3" type="primary">dprA</name>
    <name evidence="3" type="ORF">WHH00_07400</name>
</gene>
<evidence type="ECO:0000259" key="2">
    <source>
        <dbReference type="Pfam" id="PF02481"/>
    </source>
</evidence>
<comment type="similarity">
    <text evidence="1">Belongs to the DprA/Smf family.</text>
</comment>
<organism evidence="3 4">
    <name type="scientific">Pseudarthrobacter quantipunctorum</name>
    <dbReference type="NCBI Taxonomy" id="3128980"/>
    <lineage>
        <taxon>Bacteria</taxon>
        <taxon>Bacillati</taxon>
        <taxon>Actinomycetota</taxon>
        <taxon>Actinomycetes</taxon>
        <taxon>Micrococcales</taxon>
        <taxon>Micrococcaceae</taxon>
        <taxon>Pseudarthrobacter</taxon>
    </lineage>
</organism>
<protein>
    <submittedName>
        <fullName evidence="3">DNA-processing protein DprA</fullName>
    </submittedName>
</protein>
<evidence type="ECO:0000256" key="1">
    <source>
        <dbReference type="ARBA" id="ARBA00006525"/>
    </source>
</evidence>
<dbReference type="PANTHER" id="PTHR43022">
    <property type="entry name" value="PROTEIN SMF"/>
    <property type="match status" value="1"/>
</dbReference>
<keyword evidence="4" id="KW-1185">Reference proteome</keyword>
<dbReference type="RefSeq" id="WP_406637752.1">
    <property type="nucleotide sequence ID" value="NZ_CP148033.1"/>
</dbReference>
<dbReference type="Proteomes" id="UP001623384">
    <property type="component" value="Chromosome"/>
</dbReference>
<dbReference type="PANTHER" id="PTHR43022:SF1">
    <property type="entry name" value="PROTEIN SMF"/>
    <property type="match status" value="1"/>
</dbReference>
<dbReference type="InterPro" id="IPR003488">
    <property type="entry name" value="DprA"/>
</dbReference>
<proteinExistence type="inferred from homology"/>
<accession>A0ABZ2RA18</accession>
<dbReference type="EMBL" id="CP148033">
    <property type="protein sequence ID" value="WXK94616.1"/>
    <property type="molecule type" value="Genomic_DNA"/>
</dbReference>
<dbReference type="Pfam" id="PF02481">
    <property type="entry name" value="DNA_processg_A"/>
    <property type="match status" value="1"/>
</dbReference>